<dbReference type="EMBL" id="JBHSEI010000001">
    <property type="protein sequence ID" value="MFC4637574.1"/>
    <property type="molecule type" value="Genomic_DNA"/>
</dbReference>
<accession>A0ABV9I5D3</accession>
<name>A0ABV9I5D3_9DEIO</name>
<organism evidence="1 2">
    <name type="scientific">Deinococcus hohokamensis</name>
    <dbReference type="NCBI Taxonomy" id="309883"/>
    <lineage>
        <taxon>Bacteria</taxon>
        <taxon>Thermotogati</taxon>
        <taxon>Deinococcota</taxon>
        <taxon>Deinococci</taxon>
        <taxon>Deinococcales</taxon>
        <taxon>Deinococcaceae</taxon>
        <taxon>Deinococcus</taxon>
    </lineage>
</organism>
<sequence length="152" mass="17122">MVEQGGREWEYRLKVPGAQTLVVTRKSSDPASRITQVSLHSPNEEVNADLDRATFRAVHRLTLGFVSHAGRLDHCSALDGVIVQVLADAPDDRTRRLYCDWEPAYTHFTIETDRNDLTRPAMPSVSLSRGPTRLNYWFFRTCSSAGQVMACQ</sequence>
<keyword evidence="2" id="KW-1185">Reference proteome</keyword>
<evidence type="ECO:0000313" key="1">
    <source>
        <dbReference type="EMBL" id="MFC4637574.1"/>
    </source>
</evidence>
<proteinExistence type="predicted"/>
<protein>
    <submittedName>
        <fullName evidence="1">Uncharacterized protein</fullName>
    </submittedName>
</protein>
<reference evidence="2" key="1">
    <citation type="journal article" date="2019" name="Int. J. Syst. Evol. Microbiol.">
        <title>The Global Catalogue of Microorganisms (GCM) 10K type strain sequencing project: providing services to taxonomists for standard genome sequencing and annotation.</title>
        <authorList>
            <consortium name="The Broad Institute Genomics Platform"/>
            <consortium name="The Broad Institute Genome Sequencing Center for Infectious Disease"/>
            <person name="Wu L."/>
            <person name="Ma J."/>
        </authorList>
    </citation>
    <scope>NUCLEOTIDE SEQUENCE [LARGE SCALE GENOMIC DNA]</scope>
    <source>
        <strain evidence="2">CCUG 55995</strain>
    </source>
</reference>
<comment type="caution">
    <text evidence="1">The sequence shown here is derived from an EMBL/GenBank/DDBJ whole genome shotgun (WGS) entry which is preliminary data.</text>
</comment>
<evidence type="ECO:0000313" key="2">
    <source>
        <dbReference type="Proteomes" id="UP001595952"/>
    </source>
</evidence>
<gene>
    <name evidence="1" type="ORF">ACFO0D_04375</name>
</gene>
<dbReference type="RefSeq" id="WP_380060588.1">
    <property type="nucleotide sequence ID" value="NZ_JBHSEI010000001.1"/>
</dbReference>
<dbReference type="Proteomes" id="UP001595952">
    <property type="component" value="Unassembled WGS sequence"/>
</dbReference>